<evidence type="ECO:0000313" key="2">
    <source>
        <dbReference type="Proteomes" id="UP001241377"/>
    </source>
</evidence>
<sequence length="1373" mass="151858">MCDIDKGLQQITDPSVGPSTSQTPPAYLLKTVEDIESVPPLVSSPYPRSPRPVLPAPSPVSASPHYPTPPTHLDPSRQQIYHLHFHHILQPQPVPPCRNENLTESRERNKSAHQTPDKIRSPVATDSRVLTVPLLEKYARNSDKHTIDPPPAYYRSAFQPLQDSQRTLVDVPQPHSLPPVFKSATEILQRARSNGGVLVDPSSADPVQRVVVQEPEKIGERSAFPKQSSQSAARDVPPSTHRATCSLPQPNTTHPTQFSDLERFRGQAGLPKTTKIRAKGSSKMYQHLSSNATASAMLSCGSSPSAFISSPLSELPDMDWSLRAGQEPSNILENDSQRTVTGDAKAAATDIVVLQTLQGQREVPLSADDGEDSYYEQGQLKDHRPEQQRHQGDPFSASSSFTYTATESPKSLSPTAMNGRQNHSQSSKHSARAPYDTIDRPLSSESSSSNHSYTPSTQEEEQFHSDIQNLLDSVTWQPNNEAQQGLKITRAGDELQEDHRPQFSQASDSGIIKGEEYPQDSPMMSAAGTPHSQTRSQLGVQASPMRHASTTPTVQSTGAMSNHSHVQQNHGQNQAHLVPVTQVGDRYVYDPSRSTFSAKDNMLTSNAHANLEASNPVSINQDHSRTVSYDMMGGPKSAMPAFTYQYSHEGSNGNNISASHHNQSRVPLSAAPALGGGNVTFLQLPGGGQQFYSYAANGSPGIVVPTSMLQPTRGYPNTGQNATHFASNQQYTPSASAYHHNTHPATLSDGLPSALLYHSRSAGVEPPSAFQMVVSGSHDFFDQNGAGKARKPSLYHVKSEPMSDGMGEDDDCENEDTVSDYEQDRLRNIRRNQEMMERLGLAGNPTGYPHNRGISRSPSKTIKRKTSSMGLKGTLDHKHRFKSRVPSSMGPIRASNRIASKQHRSVSYAEEDRRGGASDSEEDDGYSDAMEEDEDDWDEDDNRGGPRKHRRNVRRKPSYQQLGRSRAVSGRQSRGYRPTLRDLLDTHPRVREAFPLFYHILTDDMMINNESFPLIGSIPSTCTPVEKARFLKEFYHKGRRCLAQLDAFTARCDKRYDGPGDKWKPLDHDTKIAIRDIRRKGVERCENYKYTRRDILNKAVGKNNWEAIEDGMIVWDVHSENRDPANDLAGSELLSPAASVHESMNRRHVSARHRSGRREDPNDFVKDGKQGLSYAESSVAQPVPYTARSVQQFGVYPNDRSAGYTPQLHTAGWGDSFSQGQMQAPNTWQPGHQNGFNVPSLPYSTVSSGQQMVYTPAEALHMAQQHYHAVTSGNQQSGDQNQQYANFNMNGNEPVMLQQQQQQQQQEQQQQQQQQQSQQHQQQVATPNGSNHNGSLTAASAHEINEQSMGMMHGGIDMDFHMAEASYKSKESS</sequence>
<accession>A0ACC2VAT5</accession>
<keyword evidence="2" id="KW-1185">Reference proteome</keyword>
<dbReference type="Proteomes" id="UP001241377">
    <property type="component" value="Unassembled WGS sequence"/>
</dbReference>
<reference evidence="1" key="1">
    <citation type="submission" date="2023-04" db="EMBL/GenBank/DDBJ databases">
        <title>Draft Genome sequencing of Naganishia species isolated from polar environments using Oxford Nanopore Technology.</title>
        <authorList>
            <person name="Leo P."/>
            <person name="Venkateswaran K."/>
        </authorList>
    </citation>
    <scope>NUCLEOTIDE SEQUENCE</scope>
    <source>
        <strain evidence="1">MNA-CCFEE 5261</strain>
    </source>
</reference>
<protein>
    <submittedName>
        <fullName evidence="1">Uncharacterized protein</fullName>
    </submittedName>
</protein>
<gene>
    <name evidence="1" type="ORF">QFC19_007454</name>
</gene>
<evidence type="ECO:0000313" key="1">
    <source>
        <dbReference type="EMBL" id="KAJ9095741.1"/>
    </source>
</evidence>
<comment type="caution">
    <text evidence="1">The sequence shown here is derived from an EMBL/GenBank/DDBJ whole genome shotgun (WGS) entry which is preliminary data.</text>
</comment>
<proteinExistence type="predicted"/>
<dbReference type="EMBL" id="JASBWR010000099">
    <property type="protein sequence ID" value="KAJ9095741.1"/>
    <property type="molecule type" value="Genomic_DNA"/>
</dbReference>
<organism evidence="1 2">
    <name type="scientific">Naganishia cerealis</name>
    <dbReference type="NCBI Taxonomy" id="610337"/>
    <lineage>
        <taxon>Eukaryota</taxon>
        <taxon>Fungi</taxon>
        <taxon>Dikarya</taxon>
        <taxon>Basidiomycota</taxon>
        <taxon>Agaricomycotina</taxon>
        <taxon>Tremellomycetes</taxon>
        <taxon>Filobasidiales</taxon>
        <taxon>Filobasidiaceae</taxon>
        <taxon>Naganishia</taxon>
    </lineage>
</organism>
<name>A0ACC2VAT5_9TREE</name>